<feature type="transmembrane region" description="Helical" evidence="1">
    <location>
        <begin position="266"/>
        <end position="285"/>
    </location>
</feature>
<feature type="transmembrane region" description="Helical" evidence="1">
    <location>
        <begin position="89"/>
        <end position="107"/>
    </location>
</feature>
<feature type="transmembrane region" description="Helical" evidence="1">
    <location>
        <begin position="236"/>
        <end position="254"/>
    </location>
</feature>
<keyword evidence="1" id="KW-0472">Membrane</keyword>
<organism evidence="2 3">
    <name type="scientific">Chitinophaga defluvii</name>
    <dbReference type="NCBI Taxonomy" id="3163343"/>
    <lineage>
        <taxon>Bacteria</taxon>
        <taxon>Pseudomonadati</taxon>
        <taxon>Bacteroidota</taxon>
        <taxon>Chitinophagia</taxon>
        <taxon>Chitinophagales</taxon>
        <taxon>Chitinophagaceae</taxon>
        <taxon>Chitinophaga</taxon>
    </lineage>
</organism>
<reference evidence="2 3" key="1">
    <citation type="submission" date="2024-06" db="EMBL/GenBank/DDBJ databases">
        <title>Chitinophaga defluvii sp. nov., isolated from municipal sewage.</title>
        <authorList>
            <person name="Zhang L."/>
        </authorList>
    </citation>
    <scope>NUCLEOTIDE SEQUENCE [LARGE SCALE GENOMIC DNA]</scope>
    <source>
        <strain evidence="2 3">H8</strain>
    </source>
</reference>
<gene>
    <name evidence="2" type="ORF">ABR189_15385</name>
</gene>
<dbReference type="EMBL" id="JBEXAC010000002">
    <property type="protein sequence ID" value="MET6998765.1"/>
    <property type="molecule type" value="Genomic_DNA"/>
</dbReference>
<dbReference type="PANTHER" id="PTHR31061">
    <property type="entry name" value="LD22376P"/>
    <property type="match status" value="1"/>
</dbReference>
<comment type="caution">
    <text evidence="2">The sequence shown here is derived from an EMBL/GenBank/DDBJ whole genome shotgun (WGS) entry which is preliminary data.</text>
</comment>
<feature type="transmembrane region" description="Helical" evidence="1">
    <location>
        <begin position="119"/>
        <end position="139"/>
    </location>
</feature>
<feature type="transmembrane region" description="Helical" evidence="1">
    <location>
        <begin position="341"/>
        <end position="366"/>
    </location>
</feature>
<feature type="transmembrane region" description="Helical" evidence="1">
    <location>
        <begin position="12"/>
        <end position="32"/>
    </location>
</feature>
<proteinExistence type="predicted"/>
<dbReference type="PANTHER" id="PTHR31061:SF24">
    <property type="entry name" value="LD22376P"/>
    <property type="match status" value="1"/>
</dbReference>
<dbReference type="RefSeq" id="WP_354661405.1">
    <property type="nucleotide sequence ID" value="NZ_JBEXAC010000002.1"/>
</dbReference>
<evidence type="ECO:0000313" key="2">
    <source>
        <dbReference type="EMBL" id="MET6998765.1"/>
    </source>
</evidence>
<keyword evidence="1" id="KW-1133">Transmembrane helix</keyword>
<accession>A0ABV2T8W1</accession>
<dbReference type="Proteomes" id="UP001549749">
    <property type="component" value="Unassembled WGS sequence"/>
</dbReference>
<name>A0ABV2T8W1_9BACT</name>
<keyword evidence="3" id="KW-1185">Reference proteome</keyword>
<evidence type="ECO:0000256" key="1">
    <source>
        <dbReference type="SAM" id="Phobius"/>
    </source>
</evidence>
<feature type="transmembrane region" description="Helical" evidence="1">
    <location>
        <begin position="204"/>
        <end position="224"/>
    </location>
</feature>
<sequence>MKTETPQRFLSLDVFRGLTVAGMILVNNPGSWSYVYSPLEHAPWHGCTPTDLVFPFFLFAVGNAMSFSMKKYEVLGNGAVIQKILKRTLLIFVIGLLLNWFPFVKWSDGLLVGKPFSGLRILGVLPRIALCYGVAAFIIHYLKDKGAFVAAGILLLGYWFLLIAFGTGDPYSLEGYAGLPLDKLILGENHMYKGEGVPFDPEGILSTLPAICNVIFGYLAGVFIQQQGKTYEMLSRLMITGCILIFTALCWDLVFPINKKIWTSSYVLYTVGIALLLLSVLMYVVEFKGRTAWTVLFTPFGKNPLFIYFLAGVVVKLYLLARLPEGQNLYSWLYTHIFQPLAGNMNGSLLFAIFHVAFFWLVGWWMDKKKIYIRV</sequence>
<feature type="transmembrane region" description="Helical" evidence="1">
    <location>
        <begin position="305"/>
        <end position="321"/>
    </location>
</feature>
<evidence type="ECO:0000313" key="3">
    <source>
        <dbReference type="Proteomes" id="UP001549749"/>
    </source>
</evidence>
<feature type="transmembrane region" description="Helical" evidence="1">
    <location>
        <begin position="146"/>
        <end position="166"/>
    </location>
</feature>
<protein>
    <submittedName>
        <fullName evidence="2">DUF5009 domain-containing protein</fullName>
    </submittedName>
</protein>
<keyword evidence="1" id="KW-0812">Transmembrane</keyword>
<feature type="transmembrane region" description="Helical" evidence="1">
    <location>
        <begin position="52"/>
        <end position="69"/>
    </location>
</feature>